<sequence>MKKKILIPKIIPLIMPIVFISAGCTSESTNGNNVDKTSDSKNSTPKTPDISKIQPKFKFKNNFGGFSEKEQLCAGNVKIYNIDAEVEDKNIDIQIIDIKYDTDEHGIPISNLSGKLTIIYSLTNKNANETLEAQKIEISGFKKNVVNSGTDGIIHSSPVDSTKLSGGEFSEWTNANLLKRYELNSKNYLKELERQVTFNGEIPLDKYRSELKITNDKKEEFDKKAKDLKIDNWDSLKLKGYTIPVFDESGNFKGLKIKEGPGIAVGPSWVDSRGRDPYKITGLSRVLVDQHYKDIALQTYSIAINSQRGDDPKDFEKESGTMWILDYEIPEDNSYPTKWFFGTNLHVVKAFNSKTANIHLQWLNKNAPLRTKFKLVEQDENFIKQSISVKNNDKDVVKVFYEAKDYLNDSYSDYLAEEQKNKLIKVLKFDFWLKEAEKVLEESKKNEKDPKKLEIINNFKNELSGLDALIKSWNVEELDEKFKKLKDEIKNFNSKTLSDKTPYDDLDKIEEFADFAVIEIDFANIAPEFLKGKTPQEFAKHVTNDYFNNKDKQISFLKTSYLKDYTQIQDKIFKNETNIKENHDNLYALGYPRADNDFFFDQYEDAAQIKLKKESKVLWTNADYRLYNQGNVDENQENNATTKNSNNNLSYNIGYRSFIDKPGVTDLFIALPKNESLLYIHNDKKPYLASGLNYVVRQFAPFGGSSGSSVRNQKNELVGIHHSSNYVSAMTGLSLAFRSEGYNYNGAFGKYNLPQYDLIYGGGKDQKTSYRQKLQEKYGDSIKTNLFPNGLKEINEEYKFNK</sequence>
<accession>A0A449A4L3</accession>
<evidence type="ECO:0000256" key="1">
    <source>
        <dbReference type="SAM" id="Coils"/>
    </source>
</evidence>
<dbReference type="NCBIfam" id="NF045841">
    <property type="entry name" value="Ig_SerProt_MIP"/>
    <property type="match status" value="1"/>
</dbReference>
<evidence type="ECO:0000313" key="6">
    <source>
        <dbReference type="Proteomes" id="UP000289440"/>
    </source>
</evidence>
<keyword evidence="6" id="KW-1185">Reference proteome</keyword>
<feature type="chain" id="PRO_5019177839" evidence="3">
    <location>
        <begin position="23"/>
        <end position="802"/>
    </location>
</feature>
<dbReference type="SUPFAM" id="SSF50494">
    <property type="entry name" value="Trypsin-like serine proteases"/>
    <property type="match status" value="1"/>
</dbReference>
<dbReference type="EMBL" id="LR214951">
    <property type="protein sequence ID" value="VEU59185.1"/>
    <property type="molecule type" value="Genomic_DNA"/>
</dbReference>
<evidence type="ECO:0000313" key="5">
    <source>
        <dbReference type="EMBL" id="VEU59185.1"/>
    </source>
</evidence>
<dbReference type="InterPro" id="IPR009003">
    <property type="entry name" value="Peptidase_S1_PA"/>
</dbReference>
<evidence type="ECO:0000256" key="2">
    <source>
        <dbReference type="SAM" id="MobiDB-lite"/>
    </source>
</evidence>
<dbReference type="Gene3D" id="2.40.10.10">
    <property type="entry name" value="Trypsin-like serine proteases"/>
    <property type="match status" value="1"/>
</dbReference>
<keyword evidence="5" id="KW-0449">Lipoprotein</keyword>
<dbReference type="InterPro" id="IPR043504">
    <property type="entry name" value="Peptidase_S1_PA_chymotrypsin"/>
</dbReference>
<dbReference type="KEGG" id="mnu:NCTC10166_00143"/>
<dbReference type="NCBIfam" id="NF045842">
    <property type="entry name" value="MIP_near_MIB"/>
    <property type="match status" value="1"/>
</dbReference>
<feature type="compositionally biased region" description="Polar residues" evidence="2">
    <location>
        <begin position="30"/>
        <end position="46"/>
    </location>
</feature>
<organism evidence="5 6">
    <name type="scientific">Mesomycoplasma neurolyticum</name>
    <dbReference type="NCBI Taxonomy" id="2120"/>
    <lineage>
        <taxon>Bacteria</taxon>
        <taxon>Bacillati</taxon>
        <taxon>Mycoplasmatota</taxon>
        <taxon>Mycoplasmoidales</taxon>
        <taxon>Metamycoplasmataceae</taxon>
        <taxon>Mesomycoplasma</taxon>
    </lineage>
</organism>
<feature type="coiled-coil region" evidence="1">
    <location>
        <begin position="204"/>
        <end position="231"/>
    </location>
</feature>
<dbReference type="Pfam" id="PF01732">
    <property type="entry name" value="Mycop_pep_DUF31"/>
    <property type="match status" value="1"/>
</dbReference>
<name>A0A449A4L3_9BACT</name>
<keyword evidence="1" id="KW-0175">Coiled coil</keyword>
<dbReference type="InterPro" id="IPR022382">
    <property type="entry name" value="Mycoplasma_peptidase_DUF31"/>
</dbReference>
<evidence type="ECO:0000259" key="4">
    <source>
        <dbReference type="Pfam" id="PF01732"/>
    </source>
</evidence>
<dbReference type="RefSeq" id="WP_129719592.1">
    <property type="nucleotide sequence ID" value="NZ_LR214951.1"/>
</dbReference>
<dbReference type="AlphaFoldDB" id="A0A449A4L3"/>
<proteinExistence type="predicted"/>
<gene>
    <name evidence="5" type="ORF">NCTC10166_00143</name>
</gene>
<feature type="signal peptide" evidence="3">
    <location>
        <begin position="1"/>
        <end position="22"/>
    </location>
</feature>
<evidence type="ECO:0000256" key="3">
    <source>
        <dbReference type="SAM" id="SignalP"/>
    </source>
</evidence>
<dbReference type="Proteomes" id="UP000289440">
    <property type="component" value="Chromosome"/>
</dbReference>
<keyword evidence="3" id="KW-0732">Signal</keyword>
<protein>
    <submittedName>
        <fullName evidence="5">Membrane-associated lipoprotein</fullName>
    </submittedName>
</protein>
<feature type="domain" description="DUF31" evidence="4">
    <location>
        <begin position="290"/>
        <end position="722"/>
    </location>
</feature>
<reference evidence="5 6" key="1">
    <citation type="submission" date="2019-01" db="EMBL/GenBank/DDBJ databases">
        <authorList>
            <consortium name="Pathogen Informatics"/>
        </authorList>
    </citation>
    <scope>NUCLEOTIDE SEQUENCE [LARGE SCALE GENOMIC DNA]</scope>
    <source>
        <strain evidence="5 6">NCTC10166</strain>
    </source>
</reference>
<dbReference type="PROSITE" id="PS51257">
    <property type="entry name" value="PROKAR_LIPOPROTEIN"/>
    <property type="match status" value="1"/>
</dbReference>
<dbReference type="OrthoDB" id="393864at2"/>
<feature type="region of interest" description="Disordered" evidence="2">
    <location>
        <begin position="30"/>
        <end position="52"/>
    </location>
</feature>